<feature type="transmembrane region" description="Helical" evidence="1">
    <location>
        <begin position="6"/>
        <end position="31"/>
    </location>
</feature>
<keyword evidence="1" id="KW-1133">Transmembrane helix</keyword>
<keyword evidence="1" id="KW-0812">Transmembrane</keyword>
<sequence length="138" mass="15312">MSACCMILATLEAMIPMLFFGFALSLSIAALKNTTLTYWERFASIFLFCIFGVVMGFLTGASREPTVGNILPILITIIVTYIGHMFALKIENNYRTLILYCVVALLLSVLFSSIYGAKYRESNSISDAQKESFNCLCS</sequence>
<proteinExistence type="predicted"/>
<organism evidence="2">
    <name type="scientific">Candidatus Kentrum sp. TC</name>
    <dbReference type="NCBI Taxonomy" id="2126339"/>
    <lineage>
        <taxon>Bacteria</taxon>
        <taxon>Pseudomonadati</taxon>
        <taxon>Pseudomonadota</taxon>
        <taxon>Gammaproteobacteria</taxon>
        <taxon>Candidatus Kentrum</taxon>
    </lineage>
</organism>
<keyword evidence="1" id="KW-0472">Membrane</keyword>
<accession>A0A450ZYJ4</accession>
<dbReference type="EMBL" id="CAADFW010000027">
    <property type="protein sequence ID" value="VFK58838.1"/>
    <property type="molecule type" value="Genomic_DNA"/>
</dbReference>
<protein>
    <submittedName>
        <fullName evidence="2">Uncharacterized protein</fullName>
    </submittedName>
</protein>
<reference evidence="2" key="1">
    <citation type="submission" date="2019-02" db="EMBL/GenBank/DDBJ databases">
        <authorList>
            <person name="Gruber-Vodicka R. H."/>
            <person name="Seah K. B. B."/>
        </authorList>
    </citation>
    <scope>NUCLEOTIDE SEQUENCE</scope>
    <source>
        <strain evidence="2">BECK_BZ126</strain>
    </source>
</reference>
<evidence type="ECO:0000313" key="2">
    <source>
        <dbReference type="EMBL" id="VFK58838.1"/>
    </source>
</evidence>
<feature type="transmembrane region" description="Helical" evidence="1">
    <location>
        <begin position="97"/>
        <end position="117"/>
    </location>
</feature>
<dbReference type="AlphaFoldDB" id="A0A450ZYJ4"/>
<evidence type="ECO:0000256" key="1">
    <source>
        <dbReference type="SAM" id="Phobius"/>
    </source>
</evidence>
<gene>
    <name evidence="2" type="ORF">BECKTC1821F_GA0114240_102711</name>
</gene>
<feature type="transmembrane region" description="Helical" evidence="1">
    <location>
        <begin position="70"/>
        <end position="90"/>
    </location>
</feature>
<name>A0A450ZYJ4_9GAMM</name>
<feature type="transmembrane region" description="Helical" evidence="1">
    <location>
        <begin position="38"/>
        <end position="58"/>
    </location>
</feature>